<dbReference type="GeneID" id="123394294"/>
<evidence type="ECO:0000313" key="2">
    <source>
        <dbReference type="Proteomes" id="UP000000715"/>
    </source>
</evidence>
<keyword evidence="2" id="KW-1185">Reference proteome</keyword>
<evidence type="ECO:0000256" key="1">
    <source>
        <dbReference type="SAM" id="MobiDB-lite"/>
    </source>
</evidence>
<feature type="compositionally biased region" description="Pro residues" evidence="1">
    <location>
        <begin position="546"/>
        <end position="555"/>
    </location>
</feature>
<feature type="compositionally biased region" description="Basic and acidic residues" evidence="1">
    <location>
        <begin position="206"/>
        <end position="218"/>
    </location>
</feature>
<dbReference type="OrthoDB" id="6057576at2759"/>
<accession>A0A8U0SKS4</accession>
<organism evidence="2 3">
    <name type="scientific">Mustela putorius furo</name>
    <name type="common">European domestic ferret</name>
    <name type="synonym">Mustela furo</name>
    <dbReference type="NCBI Taxonomy" id="9669"/>
    <lineage>
        <taxon>Eukaryota</taxon>
        <taxon>Metazoa</taxon>
        <taxon>Chordata</taxon>
        <taxon>Craniata</taxon>
        <taxon>Vertebrata</taxon>
        <taxon>Euteleostomi</taxon>
        <taxon>Mammalia</taxon>
        <taxon>Eutheria</taxon>
        <taxon>Laurasiatheria</taxon>
        <taxon>Carnivora</taxon>
        <taxon>Caniformia</taxon>
        <taxon>Musteloidea</taxon>
        <taxon>Mustelidae</taxon>
        <taxon>Mustelinae</taxon>
        <taxon>Mustela</taxon>
    </lineage>
</organism>
<feature type="compositionally biased region" description="Basic and acidic residues" evidence="1">
    <location>
        <begin position="598"/>
        <end position="614"/>
    </location>
</feature>
<feature type="compositionally biased region" description="Basic residues" evidence="1">
    <location>
        <begin position="182"/>
        <end position="195"/>
    </location>
</feature>
<name>A0A8U0SKS4_MUSPF</name>
<feature type="compositionally biased region" description="Low complexity" evidence="1">
    <location>
        <begin position="668"/>
        <end position="677"/>
    </location>
</feature>
<feature type="compositionally biased region" description="Basic residues" evidence="1">
    <location>
        <begin position="763"/>
        <end position="772"/>
    </location>
</feature>
<feature type="compositionally biased region" description="Pro residues" evidence="1">
    <location>
        <begin position="418"/>
        <end position="427"/>
    </location>
</feature>
<feature type="region of interest" description="Disordered" evidence="1">
    <location>
        <begin position="538"/>
        <end position="870"/>
    </location>
</feature>
<feature type="compositionally biased region" description="Low complexity" evidence="1">
    <location>
        <begin position="708"/>
        <end position="719"/>
    </location>
</feature>
<feature type="compositionally biased region" description="Basic residues" evidence="1">
    <location>
        <begin position="90"/>
        <end position="103"/>
    </location>
</feature>
<protein>
    <submittedName>
        <fullName evidence="3">Collagen alpha-1(I) chain-like</fullName>
    </submittedName>
</protein>
<feature type="compositionally biased region" description="Low complexity" evidence="1">
    <location>
        <begin position="309"/>
        <end position="324"/>
    </location>
</feature>
<feature type="compositionally biased region" description="Basic residues" evidence="1">
    <location>
        <begin position="402"/>
        <end position="417"/>
    </location>
</feature>
<feature type="region of interest" description="Disordered" evidence="1">
    <location>
        <begin position="24"/>
        <end position="518"/>
    </location>
</feature>
<feature type="compositionally biased region" description="Basic and acidic residues" evidence="1">
    <location>
        <begin position="372"/>
        <end position="392"/>
    </location>
</feature>
<reference evidence="3" key="1">
    <citation type="submission" date="2025-08" db="UniProtKB">
        <authorList>
            <consortium name="RefSeq"/>
        </authorList>
    </citation>
    <scope>IDENTIFICATION</scope>
    <source>
        <tissue evidence="3">Brain</tissue>
    </source>
</reference>
<feature type="compositionally biased region" description="Basic and acidic residues" evidence="1">
    <location>
        <begin position="557"/>
        <end position="567"/>
    </location>
</feature>
<feature type="compositionally biased region" description="Basic and acidic residues" evidence="1">
    <location>
        <begin position="819"/>
        <end position="829"/>
    </location>
</feature>
<sequence>MGPTLQRHPFSGLVDSAGIVHHLSGPNTCAHAPPPRRGGRDGPVVRPRRTGEASGSHLGRRAAPAFTFIAPRRLSCEPLTRTHQPDSGKTRARRAGGRYRPHTVHGLGLDQKDLGPPRAAPGSGSSSPPRATAARPRGRATDGAARPSSLGDKHPVDPRPTAGSGHAARRGRNPGESAQRRAAPRRPAGRRRGTRPRGAAPRATRPRREPPRQGEAHSPRGVPPAGQSETSETRLREGRKGWDNGASGHRAPPREGRSSDNPTGAQGVPTYPPTPTEARGAHAHARPDGAAGQPPPDGRAKTVAWRSNPSPGGAAPRGPAAAPRVPRRAEGTVRARRPGRTGAEDEGGGGGARAPPQALDPPSAGKAGLGRAETRGDQGRRAKGARRGDGRGAKPPAGKTGRGARRGHRGGAGKALRHPPPLPPGDPAPSCRRGRTAGLPTRPSGASYPLAPQGPFSPRAHSSLVPRDQRAGTAPARPRRTDSQVRPSSQRSARAVGRPRRGRSEGLTKPSNRHGDYHRKLIGQTFEWVVAATGGVRSARGYLESPKPPAPPPPGRGRGEADREGRGTRSPGGPDVPSTEGHTRRRRAAAAAVATPPHTERRGPRRGEREDAPRSPRPSPARKRRARRNGQGPATADEGTPAAAPRGEGRLQPPQHTHRGGPDGGARAGPAGAALPRGRGRGEPGRSPTPPHTPTTTGGSARPQGPQRTAGTRPAPGRARAPERGGARRRAGGTAPRRHTTPPPGRRRQTRMGGHNGPEKHQRAGARHRVGRQTRGGRETKARRQGAWAPETGAATGEEDRGPPRGSTRAPQKAPSKARARERSRDARGRRPASAPLARLPHREPGPTPLGPNPTGPPRTGARLNLRPSV</sequence>
<feature type="compositionally biased region" description="Pro residues" evidence="1">
    <location>
        <begin position="846"/>
        <end position="857"/>
    </location>
</feature>
<feature type="compositionally biased region" description="Low complexity" evidence="1">
    <location>
        <begin position="116"/>
        <end position="147"/>
    </location>
</feature>
<proteinExistence type="predicted"/>
<dbReference type="Proteomes" id="UP000000715">
    <property type="component" value="Unplaced"/>
</dbReference>
<dbReference type="AlphaFoldDB" id="A0A8U0SKS4"/>
<feature type="compositionally biased region" description="Basic residues" evidence="1">
    <location>
        <begin position="727"/>
        <end position="750"/>
    </location>
</feature>
<gene>
    <name evidence="3" type="primary">LOC123394294</name>
</gene>
<evidence type="ECO:0000313" key="3">
    <source>
        <dbReference type="RefSeq" id="XP_044943981.1"/>
    </source>
</evidence>
<dbReference type="RefSeq" id="XP_044943981.1">
    <property type="nucleotide sequence ID" value="XM_045088046.1"/>
</dbReference>
<feature type="compositionally biased region" description="Basic and acidic residues" evidence="1">
    <location>
        <begin position="231"/>
        <end position="242"/>
    </location>
</feature>